<dbReference type="SUPFAM" id="SSF54631">
    <property type="entry name" value="CBS-domain pair"/>
    <property type="match status" value="2"/>
</dbReference>
<feature type="domain" description="CBS" evidence="4">
    <location>
        <begin position="136"/>
        <end position="191"/>
    </location>
</feature>
<dbReference type="STRING" id="351160.LRC251"/>
<reference evidence="5 6" key="1">
    <citation type="journal article" date="2006" name="Science">
        <title>Genome of rice cluster I archaea -- the key methane producers in the rice rhizosphere.</title>
        <authorList>
            <person name="Erkel C."/>
            <person name="Kube M."/>
            <person name="Reinhardt R."/>
            <person name="Liesack W."/>
        </authorList>
    </citation>
    <scope>NUCLEOTIDE SEQUENCE [LARGE SCALE GENOMIC DNA]</scope>
    <source>
        <strain evidence="6">DSM 22066 / NBRC 105507 / MRE50</strain>
    </source>
</reference>
<dbReference type="eggNOG" id="arCOG00601">
    <property type="taxonomic scope" value="Archaea"/>
</dbReference>
<dbReference type="AlphaFoldDB" id="Q0W8Q7"/>
<dbReference type="PANTHER" id="PTHR43080:SF2">
    <property type="entry name" value="CBS DOMAIN-CONTAINING PROTEIN"/>
    <property type="match status" value="1"/>
</dbReference>
<dbReference type="Proteomes" id="UP000000663">
    <property type="component" value="Chromosome"/>
</dbReference>
<dbReference type="SMART" id="SM00116">
    <property type="entry name" value="CBS"/>
    <property type="match status" value="4"/>
</dbReference>
<dbReference type="PANTHER" id="PTHR43080">
    <property type="entry name" value="CBS DOMAIN-CONTAINING PROTEIN CBSX3, MITOCHONDRIAL"/>
    <property type="match status" value="1"/>
</dbReference>
<evidence type="ECO:0000256" key="3">
    <source>
        <dbReference type="PROSITE-ProRule" id="PRU00703"/>
    </source>
</evidence>
<name>Q0W8Q7_METAR</name>
<evidence type="ECO:0000259" key="4">
    <source>
        <dbReference type="PROSITE" id="PS51371"/>
    </source>
</evidence>
<keyword evidence="6" id="KW-1185">Reference proteome</keyword>
<dbReference type="InterPro" id="IPR036567">
    <property type="entry name" value="RHF-like"/>
</dbReference>
<dbReference type="PROSITE" id="PS51371">
    <property type="entry name" value="CBS"/>
    <property type="match status" value="3"/>
</dbReference>
<keyword evidence="1 3" id="KW-0129">CBS domain</keyword>
<gene>
    <name evidence="5" type="ORF">LRC251</name>
</gene>
<proteinExistence type="predicted"/>
<keyword evidence="2" id="KW-0028">Amino-acid biosynthesis</keyword>
<feature type="domain" description="CBS" evidence="4">
    <location>
        <begin position="213"/>
        <end position="270"/>
    </location>
</feature>
<dbReference type="Gene3D" id="3.10.580.10">
    <property type="entry name" value="CBS-domain"/>
    <property type="match status" value="2"/>
</dbReference>
<keyword evidence="2" id="KW-0486">Methionine biosynthesis</keyword>
<accession>Q0W8Q7</accession>
<dbReference type="Pfam" id="PF00571">
    <property type="entry name" value="CBS"/>
    <property type="match status" value="4"/>
</dbReference>
<evidence type="ECO:0000256" key="1">
    <source>
        <dbReference type="ARBA" id="ARBA00023122"/>
    </source>
</evidence>
<evidence type="ECO:0000313" key="6">
    <source>
        <dbReference type="Proteomes" id="UP000000663"/>
    </source>
</evidence>
<dbReference type="InterPro" id="IPR014651">
    <property type="entry name" value="UCP036983_2CBS_MJ1404"/>
</dbReference>
<dbReference type="GO" id="GO:0009086">
    <property type="term" value="P:methionine biosynthetic process"/>
    <property type="evidence" value="ECO:0007669"/>
    <property type="project" value="UniProtKB-KW"/>
</dbReference>
<dbReference type="InterPro" id="IPR046342">
    <property type="entry name" value="CBS_dom_sf"/>
</dbReference>
<feature type="domain" description="CBS" evidence="4">
    <location>
        <begin position="73"/>
        <end position="129"/>
    </location>
</feature>
<dbReference type="InterPro" id="IPR051257">
    <property type="entry name" value="Diverse_CBS-Domain"/>
</dbReference>
<dbReference type="PIRSF" id="PIRSF036983">
    <property type="entry name" value="UCP_2CBS_MJ1404"/>
    <property type="match status" value="1"/>
</dbReference>
<protein>
    <recommendedName>
        <fullName evidence="4">CBS domain-containing protein</fullName>
    </recommendedName>
</protein>
<evidence type="ECO:0000313" key="5">
    <source>
        <dbReference type="EMBL" id="CAJ35236.1"/>
    </source>
</evidence>
<evidence type="ECO:0000256" key="2">
    <source>
        <dbReference type="ARBA" id="ARBA00023167"/>
    </source>
</evidence>
<organism evidence="5 6">
    <name type="scientific">Methanocella arvoryzae (strain DSM 22066 / NBRC 105507 / MRE50)</name>
    <dbReference type="NCBI Taxonomy" id="351160"/>
    <lineage>
        <taxon>Archaea</taxon>
        <taxon>Methanobacteriati</taxon>
        <taxon>Methanobacteriota</taxon>
        <taxon>Stenosarchaea group</taxon>
        <taxon>Methanomicrobia</taxon>
        <taxon>Methanocellales</taxon>
        <taxon>Methanocellaceae</taxon>
        <taxon>Methanocella</taxon>
    </lineage>
</organism>
<dbReference type="CDD" id="cd02205">
    <property type="entry name" value="CBS_pair_SF"/>
    <property type="match status" value="1"/>
</dbReference>
<sequence>MTSRGKKMNVSEITSDRFESVDIKATLQEVLPLFRKPHKPAVLVFNGKEYAGMLTEKSIVSSIRNLKTGINGMVRKTPKITPNTTIYEAARLMVENQLRQLPVFDRAKVIGVVSSESLIQRAAETEFGSKAVSTIMSGDVISLDADDRVGKLINVLREEGISRVPVMSMGKLVGIATMHDLLQLIVPNKSEHGEGSLGTRHTPLREIKLRDIMTESVVTVKPDAPISSAAELMIRRDIQGLIVYDGTKVNGIMTNTDILMALAAVEKNEVDPTAGFTMQMTHGNLVDYDPAYVTTSVQNFIKKFEKFLVGGNVNVYFKQHKETFRGTPLILCRVRLKTDHNFYSARGEGWGADGAFHIAMSALERQVLNDKEIREDKRYETSDIVEKLDIL</sequence>
<dbReference type="InterPro" id="IPR000644">
    <property type="entry name" value="CBS_dom"/>
</dbReference>
<dbReference type="KEGG" id="rci:LRC251"/>
<dbReference type="SUPFAM" id="SSF69754">
    <property type="entry name" value="Ribosome binding protein Y (YfiA homologue)"/>
    <property type="match status" value="1"/>
</dbReference>
<dbReference type="EMBL" id="AM114193">
    <property type="protein sequence ID" value="CAJ35236.1"/>
    <property type="molecule type" value="Genomic_DNA"/>
</dbReference>